<comment type="similarity">
    <text evidence="9">Belongs to the DRC2 family.</text>
</comment>
<evidence type="ECO:0000259" key="13">
    <source>
        <dbReference type="Pfam" id="PF14772"/>
    </source>
</evidence>
<keyword evidence="3" id="KW-0282">Flagellum</keyword>
<keyword evidence="7" id="KW-0966">Cell projection</keyword>
<reference evidence="14" key="1">
    <citation type="journal article" date="2023" name="bioRxiv">
        <title>Scaffold-level genome assemblies of two parasitoid biocontrol wasps reveal the parthenogenesis mechanism and an associated novel virus.</title>
        <authorList>
            <person name="Inwood S."/>
            <person name="Skelly J."/>
            <person name="Guhlin J."/>
            <person name="Harrop T."/>
            <person name="Goldson S."/>
            <person name="Dearden P."/>
        </authorList>
    </citation>
    <scope>NUCLEOTIDE SEQUENCE</scope>
    <source>
        <strain evidence="14">Irish</strain>
        <tissue evidence="14">Whole body</tissue>
    </source>
</reference>
<sequence>MPPKKKKGKGSKLARMSEEEKLRYLQHRAEIELEAKRRKQQLIAAFTKNKLKREEAFARINLAKINEQWRFHLRQLKCKELYNNLEYLWKHFDSALRAKTAVIDQLYEKLNTADIDHRKLQSSHIKMIDKFINNHRLRLGKLHQYYEKSLMEIKIGELNEMNCAENSLKESCKHIEIICYAENNFIENKLMKTKIRNAINTNTIEYSKMEDKLFIDKEIGNKIEDLWLELNNIIMDYQKKTDDKKKHYDILVEQDLTYQHEATRFPGLQSQLIHTIESLKYHENILTITRDKTVSELLNQIEISNKQIYKLRQDILMSQTINEIQLKRQTIISGSVAEHLKKLKQKSVSLMMLIKMCSNYEHLLMIINKYSNYCGKKSNEENIYCVMNPYDKLENFWQQYNYIKTENYFIKTDYNQLLIENKKLRDSLRAYLIAIARIPYTKSTNYNLI</sequence>
<dbReference type="InterPro" id="IPR039505">
    <property type="entry name" value="DRC1/2_N"/>
</dbReference>
<evidence type="ECO:0000256" key="2">
    <source>
        <dbReference type="ARBA" id="ARBA00022490"/>
    </source>
</evidence>
<dbReference type="GO" id="GO:0005858">
    <property type="term" value="C:axonemal dynein complex"/>
    <property type="evidence" value="ECO:0007669"/>
    <property type="project" value="InterPro"/>
</dbReference>
<dbReference type="InterPro" id="IPR039750">
    <property type="entry name" value="DRC1/DRC2"/>
</dbReference>
<evidence type="ECO:0000313" key="15">
    <source>
        <dbReference type="Proteomes" id="UP001168990"/>
    </source>
</evidence>
<name>A0AA39CAI0_9HYME</name>
<evidence type="ECO:0000256" key="8">
    <source>
        <dbReference type="ARBA" id="ARBA00037841"/>
    </source>
</evidence>
<evidence type="ECO:0000256" key="7">
    <source>
        <dbReference type="ARBA" id="ARBA00023273"/>
    </source>
</evidence>
<proteinExistence type="inferred from homology"/>
<keyword evidence="6" id="KW-0206">Cytoskeleton</keyword>
<evidence type="ECO:0000256" key="1">
    <source>
        <dbReference type="ARBA" id="ARBA00004611"/>
    </source>
</evidence>
<keyword evidence="15" id="KW-1185">Reference proteome</keyword>
<dbReference type="Pfam" id="PF14772">
    <property type="entry name" value="NYD-SP28"/>
    <property type="match status" value="1"/>
</dbReference>
<keyword evidence="5" id="KW-0969">Cilium</keyword>
<dbReference type="EMBL" id="JAQQBS010001423">
    <property type="protein sequence ID" value="KAK0160818.1"/>
    <property type="molecule type" value="Genomic_DNA"/>
</dbReference>
<dbReference type="Proteomes" id="UP001168990">
    <property type="component" value="Unassembled WGS sequence"/>
</dbReference>
<comment type="caution">
    <text evidence="14">The sequence shown here is derived from an EMBL/GenBank/DDBJ whole genome shotgun (WGS) entry which is preliminary data.</text>
</comment>
<evidence type="ECO:0000256" key="5">
    <source>
        <dbReference type="ARBA" id="ARBA00023069"/>
    </source>
</evidence>
<dbReference type="GO" id="GO:0060285">
    <property type="term" value="P:cilium-dependent cell motility"/>
    <property type="evidence" value="ECO:0007669"/>
    <property type="project" value="TreeGrafter"/>
</dbReference>
<dbReference type="GO" id="GO:0070286">
    <property type="term" value="P:axonemal dynein complex assembly"/>
    <property type="evidence" value="ECO:0007669"/>
    <property type="project" value="InterPro"/>
</dbReference>
<keyword evidence="4" id="KW-0175">Coiled coil</keyword>
<comment type="subcellular location">
    <subcellularLocation>
        <location evidence="1">Cytoplasm</location>
        <location evidence="1">Cytoskeleton</location>
        <location evidence="1">Flagellum axoneme</location>
    </subcellularLocation>
    <subcellularLocation>
        <location evidence="8">Cytoplasm</location>
        <location evidence="8">Cytoskeleton</location>
        <location evidence="8">Flagellum basal body</location>
    </subcellularLocation>
</comment>
<evidence type="ECO:0000256" key="4">
    <source>
        <dbReference type="ARBA" id="ARBA00023054"/>
    </source>
</evidence>
<reference evidence="14" key="2">
    <citation type="submission" date="2023-03" db="EMBL/GenBank/DDBJ databases">
        <authorList>
            <person name="Inwood S.N."/>
            <person name="Skelly J.G."/>
            <person name="Guhlin J."/>
            <person name="Harrop T.W.R."/>
            <person name="Goldson S.G."/>
            <person name="Dearden P.K."/>
        </authorList>
    </citation>
    <scope>NUCLEOTIDE SEQUENCE</scope>
    <source>
        <strain evidence="14">Irish</strain>
        <tissue evidence="14">Whole body</tissue>
    </source>
</reference>
<gene>
    <name evidence="14" type="ORF">PV328_008185</name>
</gene>
<evidence type="ECO:0000256" key="11">
    <source>
        <dbReference type="ARBA" id="ARBA00041517"/>
    </source>
</evidence>
<accession>A0AA39CAI0</accession>
<dbReference type="PANTHER" id="PTHR21625">
    <property type="entry name" value="NYD-SP28 PROTEIN"/>
    <property type="match status" value="1"/>
</dbReference>
<evidence type="ECO:0000256" key="9">
    <source>
        <dbReference type="ARBA" id="ARBA00038424"/>
    </source>
</evidence>
<feature type="domain" description="Dynein regulatory complex protein 1/2 N-terminal" evidence="13">
    <location>
        <begin position="27"/>
        <end position="126"/>
    </location>
</feature>
<dbReference type="PANTHER" id="PTHR21625:SF0">
    <property type="entry name" value="DYNEIN REGULATORY COMPLEX SUBUNIT 2"/>
    <property type="match status" value="1"/>
</dbReference>
<evidence type="ECO:0000256" key="12">
    <source>
        <dbReference type="ARBA" id="ARBA00045865"/>
    </source>
</evidence>
<protein>
    <recommendedName>
        <fullName evidence="10">Dynein regulatory complex subunit 2</fullName>
    </recommendedName>
    <alternativeName>
        <fullName evidence="11">Coiled-coil domain-containing protein 65</fullName>
    </alternativeName>
</protein>
<evidence type="ECO:0000256" key="3">
    <source>
        <dbReference type="ARBA" id="ARBA00022846"/>
    </source>
</evidence>
<dbReference type="GO" id="GO:0003352">
    <property type="term" value="P:regulation of cilium movement"/>
    <property type="evidence" value="ECO:0007669"/>
    <property type="project" value="TreeGrafter"/>
</dbReference>
<evidence type="ECO:0000256" key="10">
    <source>
        <dbReference type="ARBA" id="ARBA00040899"/>
    </source>
</evidence>
<comment type="function">
    <text evidence="12">Component of the nexin-dynein regulatory complex (N-DRC), a key regulator of ciliary/flagellar motility which maintains the alignment and integrity of the distal axoneme and regulates microtubule sliding in motile axonemes. Plays a critical role in the assembly of N-DRC and also stabilizes the assembly of multiple inner dynein arms and radial spokes. Coassembles with DRC1 to form a central scaffold needed for assembly of the N-DRC and its attachment to the outer doublet microtubules.</text>
</comment>
<evidence type="ECO:0000313" key="14">
    <source>
        <dbReference type="EMBL" id="KAK0160818.1"/>
    </source>
</evidence>
<keyword evidence="2" id="KW-0963">Cytoplasm</keyword>
<organism evidence="14 15">
    <name type="scientific">Microctonus aethiopoides</name>
    <dbReference type="NCBI Taxonomy" id="144406"/>
    <lineage>
        <taxon>Eukaryota</taxon>
        <taxon>Metazoa</taxon>
        <taxon>Ecdysozoa</taxon>
        <taxon>Arthropoda</taxon>
        <taxon>Hexapoda</taxon>
        <taxon>Insecta</taxon>
        <taxon>Pterygota</taxon>
        <taxon>Neoptera</taxon>
        <taxon>Endopterygota</taxon>
        <taxon>Hymenoptera</taxon>
        <taxon>Apocrita</taxon>
        <taxon>Ichneumonoidea</taxon>
        <taxon>Braconidae</taxon>
        <taxon>Euphorinae</taxon>
        <taxon>Microctonus</taxon>
    </lineage>
</organism>
<dbReference type="AlphaFoldDB" id="A0AA39CAI0"/>
<evidence type="ECO:0000256" key="6">
    <source>
        <dbReference type="ARBA" id="ARBA00023212"/>
    </source>
</evidence>